<proteinExistence type="predicted"/>
<organism evidence="1 2">
    <name type="scientific">Lophium mytilinum</name>
    <dbReference type="NCBI Taxonomy" id="390894"/>
    <lineage>
        <taxon>Eukaryota</taxon>
        <taxon>Fungi</taxon>
        <taxon>Dikarya</taxon>
        <taxon>Ascomycota</taxon>
        <taxon>Pezizomycotina</taxon>
        <taxon>Dothideomycetes</taxon>
        <taxon>Pleosporomycetidae</taxon>
        <taxon>Mytilinidiales</taxon>
        <taxon>Mytilinidiaceae</taxon>
        <taxon>Lophium</taxon>
    </lineage>
</organism>
<accession>A0A6A6R9Z5</accession>
<protein>
    <submittedName>
        <fullName evidence="1">Uncharacterized protein</fullName>
    </submittedName>
</protein>
<evidence type="ECO:0000313" key="2">
    <source>
        <dbReference type="Proteomes" id="UP000799750"/>
    </source>
</evidence>
<dbReference type="EMBL" id="MU004183">
    <property type="protein sequence ID" value="KAF2500307.1"/>
    <property type="molecule type" value="Genomic_DNA"/>
</dbReference>
<reference evidence="1" key="1">
    <citation type="journal article" date="2020" name="Stud. Mycol.">
        <title>101 Dothideomycetes genomes: a test case for predicting lifestyles and emergence of pathogens.</title>
        <authorList>
            <person name="Haridas S."/>
            <person name="Albert R."/>
            <person name="Binder M."/>
            <person name="Bloem J."/>
            <person name="Labutti K."/>
            <person name="Salamov A."/>
            <person name="Andreopoulos B."/>
            <person name="Baker S."/>
            <person name="Barry K."/>
            <person name="Bills G."/>
            <person name="Bluhm B."/>
            <person name="Cannon C."/>
            <person name="Castanera R."/>
            <person name="Culley D."/>
            <person name="Daum C."/>
            <person name="Ezra D."/>
            <person name="Gonzalez J."/>
            <person name="Henrissat B."/>
            <person name="Kuo A."/>
            <person name="Liang C."/>
            <person name="Lipzen A."/>
            <person name="Lutzoni F."/>
            <person name="Magnuson J."/>
            <person name="Mondo S."/>
            <person name="Nolan M."/>
            <person name="Ohm R."/>
            <person name="Pangilinan J."/>
            <person name="Park H.-J."/>
            <person name="Ramirez L."/>
            <person name="Alfaro M."/>
            <person name="Sun H."/>
            <person name="Tritt A."/>
            <person name="Yoshinaga Y."/>
            <person name="Zwiers L.-H."/>
            <person name="Turgeon B."/>
            <person name="Goodwin S."/>
            <person name="Spatafora J."/>
            <person name="Crous P."/>
            <person name="Grigoriev I."/>
        </authorList>
    </citation>
    <scope>NUCLEOTIDE SEQUENCE</scope>
    <source>
        <strain evidence="1">CBS 269.34</strain>
    </source>
</reference>
<dbReference type="Proteomes" id="UP000799750">
    <property type="component" value="Unassembled WGS sequence"/>
</dbReference>
<evidence type="ECO:0000313" key="1">
    <source>
        <dbReference type="EMBL" id="KAF2500307.1"/>
    </source>
</evidence>
<dbReference type="AlphaFoldDB" id="A0A6A6R9Z5"/>
<keyword evidence="2" id="KW-1185">Reference proteome</keyword>
<sequence length="371" mass="41813">MQADFRYERGVFTLEDNTKIKLCNQLGVKKVEDLTVEQKDFCEQYHAYMVQPFPDDPRWSSLASFAYSSCKTVLPVLPKLEHVGCGICLPEDFPTPTSTNSFVKRWRNSVAAVNPVYIYDFDVNLAWISGIALHSVPLHVKSLGMSAANLATLSSMVTVNRILSTICNIHKLSQNPVHRVGTMAVTELSLTIGGIRGTHGIDTWAGNTGSIGMVKYWADAINLLPNLTYLALVGDRMELPGAEQMSNDLDHGWMTWLFRSLVSLRHLESFSLYYFTITPETIPQVFQSMSESLRHVSFRDVSIDLEDSKHNHAKLGSWSEQVAWLTKRFQSARVIMKGYHIGEFYTNDKTDSKDYPESRAALAKLGVEFEE</sequence>
<dbReference type="OrthoDB" id="3702761at2759"/>
<gene>
    <name evidence="1" type="ORF">BU16DRAFT_242981</name>
</gene>
<dbReference type="SUPFAM" id="SSF52047">
    <property type="entry name" value="RNI-like"/>
    <property type="match status" value="1"/>
</dbReference>
<name>A0A6A6R9Z5_9PEZI</name>